<dbReference type="PANTHER" id="PTHR24637:SF421">
    <property type="entry name" value="CUTICLE COLLAGEN DPY-2"/>
    <property type="match status" value="1"/>
</dbReference>
<name>A0A6C0JST3_9ZZZZ</name>
<evidence type="ECO:0000256" key="2">
    <source>
        <dbReference type="SAM" id="Phobius"/>
    </source>
</evidence>
<sequence>MINKYSIYMLLFLLLIMLINFSIVLYYIFKSKKKEKFAAGTVETAMDFHNIIQKINPGKLSEFINDEKNYDDPPASTEEKTYIITYITAPTAEQLACPAQQEPEVFPPILFIRQDQGTTPPVLPTDYGDYDFTQDFVLGKYPQNDADWVIKYNAAKAATINPNPIVINIPVINGIDGNPATPPVCQQGPKGDPGQSSTAACLPGIQGPQGSQGQPGEPGPPGNDCICQPGLPGPRGLDGIPGQPGICPGPGSTQPCTPGNPGNPGVAGDPGVNGKNCKFIHELDSYLPKHIHDDGTGPVSAPYIKMDTGANISTNIISNIPTSEYNLIYFDLVSKTFTDTVVNSADNNYIVFITNK</sequence>
<dbReference type="AlphaFoldDB" id="A0A6C0JST3"/>
<reference evidence="3" key="1">
    <citation type="journal article" date="2020" name="Nature">
        <title>Giant virus diversity and host interactions through global metagenomics.</title>
        <authorList>
            <person name="Schulz F."/>
            <person name="Roux S."/>
            <person name="Paez-Espino D."/>
            <person name="Jungbluth S."/>
            <person name="Walsh D.A."/>
            <person name="Denef V.J."/>
            <person name="McMahon K.D."/>
            <person name="Konstantinidis K.T."/>
            <person name="Eloe-Fadrosh E.A."/>
            <person name="Kyrpides N.C."/>
            <person name="Woyke T."/>
        </authorList>
    </citation>
    <scope>NUCLEOTIDE SEQUENCE</scope>
    <source>
        <strain evidence="3">GVMAG-S-1040241-154</strain>
    </source>
</reference>
<feature type="region of interest" description="Disordered" evidence="1">
    <location>
        <begin position="180"/>
        <end position="269"/>
    </location>
</feature>
<accession>A0A6C0JST3</accession>
<feature type="compositionally biased region" description="Low complexity" evidence="1">
    <location>
        <begin position="203"/>
        <end position="215"/>
    </location>
</feature>
<keyword evidence="2" id="KW-1133">Transmembrane helix</keyword>
<evidence type="ECO:0000256" key="1">
    <source>
        <dbReference type="SAM" id="MobiDB-lite"/>
    </source>
</evidence>
<protein>
    <submittedName>
        <fullName evidence="3">Uncharacterized protein</fullName>
    </submittedName>
</protein>
<feature type="compositionally biased region" description="Low complexity" evidence="1">
    <location>
        <begin position="240"/>
        <end position="251"/>
    </location>
</feature>
<keyword evidence="2" id="KW-0812">Transmembrane</keyword>
<feature type="transmembrane region" description="Helical" evidence="2">
    <location>
        <begin position="6"/>
        <end position="29"/>
    </location>
</feature>
<evidence type="ECO:0000313" key="3">
    <source>
        <dbReference type="EMBL" id="QHU07497.1"/>
    </source>
</evidence>
<dbReference type="PANTHER" id="PTHR24637">
    <property type="entry name" value="COLLAGEN"/>
    <property type="match status" value="1"/>
</dbReference>
<proteinExistence type="predicted"/>
<keyword evidence="2" id="KW-0472">Membrane</keyword>
<dbReference type="EMBL" id="MN740684">
    <property type="protein sequence ID" value="QHU07497.1"/>
    <property type="molecule type" value="Genomic_DNA"/>
</dbReference>
<organism evidence="3">
    <name type="scientific">viral metagenome</name>
    <dbReference type="NCBI Taxonomy" id="1070528"/>
    <lineage>
        <taxon>unclassified sequences</taxon>
        <taxon>metagenomes</taxon>
        <taxon>organismal metagenomes</taxon>
    </lineage>
</organism>